<dbReference type="SMART" id="SM00903">
    <property type="entry name" value="Flavin_Reduct"/>
    <property type="match status" value="1"/>
</dbReference>
<dbReference type="Proteomes" id="UP000414233">
    <property type="component" value="Unassembled WGS sequence"/>
</dbReference>
<feature type="domain" description="IclR-ED" evidence="4">
    <location>
        <begin position="191"/>
        <end position="406"/>
    </location>
</feature>
<reference evidence="5 6" key="1">
    <citation type="submission" date="2019-08" db="EMBL/GenBank/DDBJ databases">
        <authorList>
            <person name="Peeters C."/>
        </authorList>
    </citation>
    <scope>NUCLEOTIDE SEQUENCE [LARGE SCALE GENOMIC DNA]</scope>
    <source>
        <strain evidence="5 6">LMG 30175</strain>
    </source>
</reference>
<protein>
    <submittedName>
        <fullName evidence="5">Flavin reductase</fullName>
    </submittedName>
</protein>
<organism evidence="5 6">
    <name type="scientific">Pandoraea terrae</name>
    <dbReference type="NCBI Taxonomy" id="1537710"/>
    <lineage>
        <taxon>Bacteria</taxon>
        <taxon>Pseudomonadati</taxon>
        <taxon>Pseudomonadota</taxon>
        <taxon>Betaproteobacteria</taxon>
        <taxon>Burkholderiales</taxon>
        <taxon>Burkholderiaceae</taxon>
        <taxon>Pandoraea</taxon>
    </lineage>
</organism>
<evidence type="ECO:0000313" key="6">
    <source>
        <dbReference type="Proteomes" id="UP000414233"/>
    </source>
</evidence>
<sequence>MSGTNSGHIRRDAGMEHGARAGEDQMSREPTNQKWFRQVLGQYPTGVCVITATEPGGRAAGMAVGSFTSVSLDPPLVAFLPDRSSTSWPKIESAGRFCVNILSAEQEAVCRRFASKAADKFEGLSYRMSGAGSPIIDDSVAWIDCDLHSVQEAGDHYIVVGLVRELQIESADLPLLFFQGGYGRFSPFSLAAPDTLGTITEQLRHVDMARLEMDRLASDLSARCIATARVDDELVIAASAGQTAKASVSTFVGQRLPFMPPTGSVFAAWQSDAEIDAWLNATSAPAARDRFKSSLKVVRERGYSLGLINEAQRLFVTTLAQNANPRAPDLALRELIQNLSYDPVELNPEVHKDVRLISVPVFGPAGDVVLALTLYEFPRPDGGAGVGPYIDRVREAAARVTQKLGGVSGGGSQE</sequence>
<keyword evidence="6" id="KW-1185">Reference proteome</keyword>
<dbReference type="GO" id="GO:0042602">
    <property type="term" value="F:riboflavin reductase (NADPH) activity"/>
    <property type="evidence" value="ECO:0007669"/>
    <property type="project" value="TreeGrafter"/>
</dbReference>
<dbReference type="PROSITE" id="PS51078">
    <property type="entry name" value="ICLR_ED"/>
    <property type="match status" value="1"/>
</dbReference>
<proteinExistence type="inferred from homology"/>
<gene>
    <name evidence="5" type="ORF">PTE30175_05592</name>
</gene>
<name>A0A5E4ZGP2_9BURK</name>
<dbReference type="PANTHER" id="PTHR30466">
    <property type="entry name" value="FLAVIN REDUCTASE"/>
    <property type="match status" value="1"/>
</dbReference>
<dbReference type="GO" id="GO:0010181">
    <property type="term" value="F:FMN binding"/>
    <property type="evidence" value="ECO:0007669"/>
    <property type="project" value="InterPro"/>
</dbReference>
<dbReference type="Gene3D" id="3.30.450.40">
    <property type="match status" value="1"/>
</dbReference>
<comment type="similarity">
    <text evidence="1">Belongs to the non-flavoprotein flavin reductase family.</text>
</comment>
<feature type="compositionally biased region" description="Basic and acidic residues" evidence="3">
    <location>
        <begin position="9"/>
        <end position="27"/>
    </location>
</feature>
<evidence type="ECO:0000256" key="2">
    <source>
        <dbReference type="ARBA" id="ARBA00023002"/>
    </source>
</evidence>
<dbReference type="SUPFAM" id="SSF50475">
    <property type="entry name" value="FMN-binding split barrel"/>
    <property type="match status" value="1"/>
</dbReference>
<dbReference type="SUPFAM" id="SSF55781">
    <property type="entry name" value="GAF domain-like"/>
    <property type="match status" value="1"/>
</dbReference>
<dbReference type="Pfam" id="PF01613">
    <property type="entry name" value="Flavin_Reduct"/>
    <property type="match status" value="1"/>
</dbReference>
<accession>A0A5E4ZGP2</accession>
<dbReference type="InterPro" id="IPR002563">
    <property type="entry name" value="Flavin_Rdtase-like_dom"/>
</dbReference>
<dbReference type="InterPro" id="IPR012349">
    <property type="entry name" value="Split_barrel_FMN-bd"/>
</dbReference>
<dbReference type="EMBL" id="CABPRZ010000051">
    <property type="protein sequence ID" value="VVE59682.1"/>
    <property type="molecule type" value="Genomic_DNA"/>
</dbReference>
<dbReference type="PANTHER" id="PTHR30466:SF11">
    <property type="entry name" value="FLAVIN-DEPENDENT MONOOXYGENASE, REDUCTASE SUBUNIT HSAB"/>
    <property type="match status" value="1"/>
</dbReference>
<dbReference type="Gene3D" id="2.30.110.10">
    <property type="entry name" value="Electron Transport, Fmn-binding Protein, Chain A"/>
    <property type="match status" value="1"/>
</dbReference>
<keyword evidence="2" id="KW-0560">Oxidoreductase</keyword>
<dbReference type="InterPro" id="IPR050268">
    <property type="entry name" value="NADH-dep_flavin_reductase"/>
</dbReference>
<evidence type="ECO:0000256" key="3">
    <source>
        <dbReference type="SAM" id="MobiDB-lite"/>
    </source>
</evidence>
<dbReference type="RefSeq" id="WP_224789010.1">
    <property type="nucleotide sequence ID" value="NZ_CABPRZ010000051.1"/>
</dbReference>
<dbReference type="InterPro" id="IPR029016">
    <property type="entry name" value="GAF-like_dom_sf"/>
</dbReference>
<dbReference type="InterPro" id="IPR014757">
    <property type="entry name" value="Tscrpt_reg_IclR_C"/>
</dbReference>
<feature type="region of interest" description="Disordered" evidence="3">
    <location>
        <begin position="1"/>
        <end position="30"/>
    </location>
</feature>
<evidence type="ECO:0000256" key="1">
    <source>
        <dbReference type="ARBA" id="ARBA00008898"/>
    </source>
</evidence>
<evidence type="ECO:0000313" key="5">
    <source>
        <dbReference type="EMBL" id="VVE59682.1"/>
    </source>
</evidence>
<evidence type="ECO:0000259" key="4">
    <source>
        <dbReference type="PROSITE" id="PS51078"/>
    </source>
</evidence>
<dbReference type="AlphaFoldDB" id="A0A5E4ZGP2"/>